<keyword evidence="1" id="KW-0472">Membrane</keyword>
<dbReference type="RefSeq" id="WP_275397658.1">
    <property type="nucleotide sequence ID" value="NZ_JAKIHW010000009.1"/>
</dbReference>
<evidence type="ECO:0000256" key="1">
    <source>
        <dbReference type="SAM" id="Phobius"/>
    </source>
</evidence>
<dbReference type="AlphaFoldDB" id="A0A9X4GFQ3"/>
<evidence type="ECO:0000313" key="3">
    <source>
        <dbReference type="Proteomes" id="UP001147005"/>
    </source>
</evidence>
<reference evidence="2" key="1">
    <citation type="submission" date="2022-01" db="EMBL/GenBank/DDBJ databases">
        <title>Genetic Characterization of Carbapenem-resistant Citrobacter spp. from China: a multicenter study.</title>
        <authorList>
            <person name="Ye L."/>
        </authorList>
    </citation>
    <scope>NUCLEOTIDE SEQUENCE</scope>
    <source>
        <strain evidence="2">IR5432</strain>
    </source>
</reference>
<dbReference type="Proteomes" id="UP001147005">
    <property type="component" value="Unassembled WGS sequence"/>
</dbReference>
<proteinExistence type="predicted"/>
<keyword evidence="1" id="KW-1133">Transmembrane helix</keyword>
<comment type="caution">
    <text evidence="2">The sequence shown here is derived from an EMBL/GenBank/DDBJ whole genome shotgun (WGS) entry which is preliminary data.</text>
</comment>
<name>A0A9X4GFQ3_9ENTR</name>
<sequence>MFFGANTPTEVGSFVISLVGPIFIGVAAAGFTAYFALRRFYRERWWEKKHAAYGQLIDILIEMKLIYASAVIHFERIYQAERRLEDVPDYYFEWGRFNELKKELRRSFILAPISLSANTKELLDDFFSLDASANESIYEEGYPEQAAYGDMVKDVEDIISLIVEDAKKELNFN</sequence>
<accession>A0A9X4GFQ3</accession>
<organism evidence="2 3">
    <name type="scientific">Citrobacter portucalensis</name>
    <dbReference type="NCBI Taxonomy" id="1639133"/>
    <lineage>
        <taxon>Bacteria</taxon>
        <taxon>Pseudomonadati</taxon>
        <taxon>Pseudomonadota</taxon>
        <taxon>Gammaproteobacteria</taxon>
        <taxon>Enterobacterales</taxon>
        <taxon>Enterobacteriaceae</taxon>
        <taxon>Citrobacter</taxon>
        <taxon>Citrobacter freundii complex</taxon>
    </lineage>
</organism>
<dbReference type="EMBL" id="JAKIHW010000009">
    <property type="protein sequence ID" value="MDE9618402.1"/>
    <property type="molecule type" value="Genomic_DNA"/>
</dbReference>
<feature type="transmembrane region" description="Helical" evidence="1">
    <location>
        <begin position="12"/>
        <end position="37"/>
    </location>
</feature>
<evidence type="ECO:0000313" key="2">
    <source>
        <dbReference type="EMBL" id="MDE9618402.1"/>
    </source>
</evidence>
<keyword evidence="1" id="KW-0812">Transmembrane</keyword>
<gene>
    <name evidence="2" type="ORF">L2111_09980</name>
</gene>
<protein>
    <submittedName>
        <fullName evidence="2">Uncharacterized protein</fullName>
    </submittedName>
</protein>